<proteinExistence type="predicted"/>
<protein>
    <submittedName>
        <fullName evidence="1">Uncharacterized protein</fullName>
    </submittedName>
</protein>
<keyword evidence="2" id="KW-1185">Reference proteome</keyword>
<reference evidence="1" key="1">
    <citation type="submission" date="2022-06" db="EMBL/GenBank/DDBJ databases">
        <title>Phylogenomic reconstructions and comparative analyses of Kickxellomycotina fungi.</title>
        <authorList>
            <person name="Reynolds N.K."/>
            <person name="Stajich J.E."/>
            <person name="Barry K."/>
            <person name="Grigoriev I.V."/>
            <person name="Crous P."/>
            <person name="Smith M.E."/>
        </authorList>
    </citation>
    <scope>NUCLEOTIDE SEQUENCE</scope>
    <source>
        <strain evidence="1">RSA 2271</strain>
    </source>
</reference>
<evidence type="ECO:0000313" key="1">
    <source>
        <dbReference type="EMBL" id="KAJ1675279.1"/>
    </source>
</evidence>
<evidence type="ECO:0000313" key="2">
    <source>
        <dbReference type="Proteomes" id="UP001145114"/>
    </source>
</evidence>
<sequence length="174" mass="17509">MSRKSTNQQYSGHITVSQQPAVPQTNPLKKNGPAAASGASPSPVAGNNNNNNNSSVSSGPRPNSGSNKKAPPLSFASAVAATVSKPNSFIANSSLPSAATPNRPVNSLPAAQPSAPNTTGKRNDSFKPSGSASAAPPSNSAVNKGVKPASSPVAVRIPQRESIAGHIGIYLHDN</sequence>
<dbReference type="Proteomes" id="UP001145114">
    <property type="component" value="Unassembled WGS sequence"/>
</dbReference>
<dbReference type="EMBL" id="JAMZIH010005384">
    <property type="protein sequence ID" value="KAJ1675279.1"/>
    <property type="molecule type" value="Genomic_DNA"/>
</dbReference>
<name>A0ACC1HMY9_9FUNG</name>
<comment type="caution">
    <text evidence="1">The sequence shown here is derived from an EMBL/GenBank/DDBJ whole genome shotgun (WGS) entry which is preliminary data.</text>
</comment>
<organism evidence="1 2">
    <name type="scientific">Spiromyces aspiralis</name>
    <dbReference type="NCBI Taxonomy" id="68401"/>
    <lineage>
        <taxon>Eukaryota</taxon>
        <taxon>Fungi</taxon>
        <taxon>Fungi incertae sedis</taxon>
        <taxon>Zoopagomycota</taxon>
        <taxon>Kickxellomycotina</taxon>
        <taxon>Kickxellomycetes</taxon>
        <taxon>Kickxellales</taxon>
        <taxon>Kickxellaceae</taxon>
        <taxon>Spiromyces</taxon>
    </lineage>
</organism>
<gene>
    <name evidence="1" type="ORF">EV182_001576</name>
</gene>
<accession>A0ACC1HMY9</accession>